<dbReference type="Pfam" id="PF13585">
    <property type="entry name" value="CHU_C"/>
    <property type="match status" value="1"/>
</dbReference>
<evidence type="ECO:0000313" key="3">
    <source>
        <dbReference type="Proteomes" id="UP000297407"/>
    </source>
</evidence>
<keyword evidence="3" id="KW-1185">Reference proteome</keyword>
<gene>
    <name evidence="2" type="ORF">E4635_14385</name>
</gene>
<dbReference type="NCBIfam" id="TIGR04131">
    <property type="entry name" value="Bac_Flav_CTERM"/>
    <property type="match status" value="1"/>
</dbReference>
<protein>
    <submittedName>
        <fullName evidence="2">T9SS type B sorting domain-containing protein</fullName>
    </submittedName>
</protein>
<dbReference type="InterPro" id="IPR026341">
    <property type="entry name" value="T9SS_type_B"/>
</dbReference>
<evidence type="ECO:0000256" key="1">
    <source>
        <dbReference type="SAM" id="MobiDB-lite"/>
    </source>
</evidence>
<dbReference type="AlphaFoldDB" id="A0A4Z0L421"/>
<accession>A0A4Z0L421</accession>
<feature type="region of interest" description="Disordered" evidence="1">
    <location>
        <begin position="1"/>
        <end position="22"/>
    </location>
</feature>
<feature type="compositionally biased region" description="Low complexity" evidence="1">
    <location>
        <begin position="12"/>
        <end position="22"/>
    </location>
</feature>
<evidence type="ECO:0000313" key="2">
    <source>
        <dbReference type="EMBL" id="TGD56977.1"/>
    </source>
</evidence>
<organism evidence="2 3">
    <name type="scientific">Flavobacterium humi</name>
    <dbReference type="NCBI Taxonomy" id="2562683"/>
    <lineage>
        <taxon>Bacteria</taxon>
        <taxon>Pseudomonadati</taxon>
        <taxon>Bacteroidota</taxon>
        <taxon>Flavobacteriia</taxon>
        <taxon>Flavobacteriales</taxon>
        <taxon>Flavobacteriaceae</taxon>
        <taxon>Flavobacterium</taxon>
    </lineage>
</organism>
<sequence length="387" mass="40010">LPGSVIGNDTLNGNPVTTTNTNVTPAAAGPLSVDADGIVSVAANTPSGTYVITYQLCEADPATGLSIVPANCDTATATVIVNNVIDAVIDPAVTVSSGSAVTILPGSVIGNDTLNGNPVTIANTNVTPAAAGPLSVDADGIVSVAANTPSGTYVITYQLCEADPATGLSIVPANCDTATATVIVLNPIDADDDEETTTAGSTGVTGILNVLDNDTLSGDPTNLTQVTLTVVTPDPTGQIILNPDGSVNVLPGTPAGTYTITYQICENGAVPANCDTATVTIIVNTNEDIDIYNHVTPNGDGDNEVFFIDGINKYPDNTVEIYNRWGVLVYEVAGYNNTDKAFRGVSEGRVTVNRLENLPEGTYYYILRYKKPTGEAKEKSGYLYINR</sequence>
<name>A0A4Z0L421_9FLAO</name>
<dbReference type="OrthoDB" id="9805017at2"/>
<dbReference type="Proteomes" id="UP000297407">
    <property type="component" value="Unassembled WGS sequence"/>
</dbReference>
<comment type="caution">
    <text evidence="2">The sequence shown here is derived from an EMBL/GenBank/DDBJ whole genome shotgun (WGS) entry which is preliminary data.</text>
</comment>
<dbReference type="RefSeq" id="WP_135527400.1">
    <property type="nucleotide sequence ID" value="NZ_SRLH01000008.1"/>
</dbReference>
<proteinExistence type="predicted"/>
<feature type="non-terminal residue" evidence="2">
    <location>
        <position position="1"/>
    </location>
</feature>
<dbReference type="EMBL" id="SRLH01000008">
    <property type="protein sequence ID" value="TGD56977.1"/>
    <property type="molecule type" value="Genomic_DNA"/>
</dbReference>
<reference evidence="2 3" key="1">
    <citation type="submission" date="2019-04" db="EMBL/GenBank/DDBJ databases">
        <title>Flavobacterium sp. strain DS2-A Genome sequencing and assembly.</title>
        <authorList>
            <person name="Kim I."/>
        </authorList>
    </citation>
    <scope>NUCLEOTIDE SEQUENCE [LARGE SCALE GENOMIC DNA]</scope>
    <source>
        <strain evidence="2 3">DS2-A</strain>
    </source>
</reference>